<organism evidence="2 3">
    <name type="scientific">Nonomuraea spiralis</name>
    <dbReference type="NCBI Taxonomy" id="46182"/>
    <lineage>
        <taxon>Bacteria</taxon>
        <taxon>Bacillati</taxon>
        <taxon>Actinomycetota</taxon>
        <taxon>Actinomycetes</taxon>
        <taxon>Streptosporangiales</taxon>
        <taxon>Streptosporangiaceae</taxon>
        <taxon>Nonomuraea</taxon>
    </lineage>
</organism>
<proteinExistence type="predicted"/>
<dbReference type="RefSeq" id="WP_189647560.1">
    <property type="nucleotide sequence ID" value="NZ_BMRC01000005.1"/>
</dbReference>
<name>A0ABV5IVA4_9ACTN</name>
<protein>
    <submittedName>
        <fullName evidence="2">Uncharacterized protein</fullName>
    </submittedName>
</protein>
<evidence type="ECO:0000256" key="1">
    <source>
        <dbReference type="SAM" id="MobiDB-lite"/>
    </source>
</evidence>
<reference evidence="2 3" key="1">
    <citation type="submission" date="2024-09" db="EMBL/GenBank/DDBJ databases">
        <authorList>
            <person name="Sun Q."/>
            <person name="Mori K."/>
        </authorList>
    </citation>
    <scope>NUCLEOTIDE SEQUENCE [LARGE SCALE GENOMIC DNA]</scope>
    <source>
        <strain evidence="2 3">CCM 3426</strain>
    </source>
</reference>
<evidence type="ECO:0000313" key="3">
    <source>
        <dbReference type="Proteomes" id="UP001589647"/>
    </source>
</evidence>
<keyword evidence="3" id="KW-1185">Reference proteome</keyword>
<gene>
    <name evidence="2" type="ORF">ACFFV7_45505</name>
</gene>
<accession>A0ABV5IVA4</accession>
<dbReference type="EMBL" id="JBHMEI010000078">
    <property type="protein sequence ID" value="MFB9208506.1"/>
    <property type="molecule type" value="Genomic_DNA"/>
</dbReference>
<sequence length="79" mass="8606">MVGGLDDQADPGGRDGAGSGTERRSTVAVLLAQVIAAPAAWVTQAEPFQVWTSREVMPWPWPKWVARTPWEVTVGRPSY</sequence>
<dbReference type="Proteomes" id="UP001589647">
    <property type="component" value="Unassembled WGS sequence"/>
</dbReference>
<evidence type="ECO:0000313" key="2">
    <source>
        <dbReference type="EMBL" id="MFB9208506.1"/>
    </source>
</evidence>
<feature type="region of interest" description="Disordered" evidence="1">
    <location>
        <begin position="1"/>
        <end position="23"/>
    </location>
</feature>
<comment type="caution">
    <text evidence="2">The sequence shown here is derived from an EMBL/GenBank/DDBJ whole genome shotgun (WGS) entry which is preliminary data.</text>
</comment>